<dbReference type="EMBL" id="KF624622">
    <property type="protein sequence ID" value="AGY34650.1"/>
    <property type="molecule type" value="Genomic_RNA"/>
</dbReference>
<proteinExistence type="predicted"/>
<dbReference type="RefSeq" id="YP_008719929.1">
    <property type="nucleotide sequence ID" value="NC_022642.1"/>
</dbReference>
<evidence type="ECO:0000256" key="2">
    <source>
        <dbReference type="ARBA" id="ARBA00022844"/>
    </source>
</evidence>
<dbReference type="GO" id="GO:0019028">
    <property type="term" value="C:viral capsid"/>
    <property type="evidence" value="ECO:0007669"/>
    <property type="project" value="InterPro"/>
</dbReference>
<evidence type="ECO:0000256" key="3">
    <source>
        <dbReference type="SAM" id="MobiDB-lite"/>
    </source>
</evidence>
<reference evidence="4 5" key="2">
    <citation type="journal article" date="2013" name="Genome Announc.">
        <title>Changuinola Virus Serogroup, New Genomes within the Genus Orbivirus (Family Reoviridae) Isolated in the Brazilian Amazon Region.</title>
        <authorList>
            <person name="Silva S.P."/>
            <person name="Dilcher M."/>
            <person name="Weidmann M."/>
            <person name="Carvalho V.L."/>
            <person name="Casseb A.R."/>
            <person name="Silva E.V."/>
            <person name="Nunes K.N."/>
            <person name="Chiang J.O."/>
            <person name="Martins L.C."/>
            <person name="Vasconcelos P.F."/>
            <person name="Nunes M.R."/>
        </authorList>
    </citation>
    <scope>NUCLEOTIDE SEQUENCE [LARGE SCALE GENOMIC DNA]</scope>
    <source>
        <strain evidence="4">CGLV/BE AN 28873</strain>
    </source>
</reference>
<keyword evidence="4" id="KW-0378">Hydrolase</keyword>
<keyword evidence="5" id="KW-1185">Reference proteome</keyword>
<organism evidence="4 5">
    <name type="scientific">Changuinola virus</name>
    <dbReference type="NCBI Taxonomy" id="40052"/>
    <lineage>
        <taxon>Viruses</taxon>
        <taxon>Riboviria</taxon>
        <taxon>Orthornavirae</taxon>
        <taxon>Duplornaviricota</taxon>
        <taxon>Resentoviricetes</taxon>
        <taxon>Reovirales</taxon>
        <taxon>Sedoreoviridae</taxon>
        <taxon>Orbivirus</taxon>
        <taxon>Orbivirus changuinolaense</taxon>
    </lineage>
</organism>
<keyword evidence="4" id="KW-0067">ATP-binding</keyword>
<sequence>MSIAVLLVPGDLIEKIRPELSDRQIQVDLVGWKPEREENAEETTPAKEESHTGGLGEKDAGGGKEKKEEKAGDKENRERSEQKEGGIKKDAGPGGGGDDRGGDGVVGNADGGHGVGAEGAGGKRMVVMTEDIARKIKQKIGVDVQVYPAEGTVLFLERHVQNELLMDKESAAQQQEVFKTIQKMGKKDQKIQIDRVMSMKKLTDMLGSNDVVEKPISARQSGVKLVTNNPVHIKRATAYFTAPTGDINWKNVAREAAKNANIMAYHSESDDIAKDLLHLIDHL</sequence>
<dbReference type="Pfam" id="PF01516">
    <property type="entry name" value="Orbi_VP6"/>
    <property type="match status" value="2"/>
</dbReference>
<keyword evidence="4" id="KW-0347">Helicase</keyword>
<protein>
    <submittedName>
        <fullName evidence="4">Helicase</fullName>
    </submittedName>
</protein>
<dbReference type="InterPro" id="IPR001399">
    <property type="entry name" value="Orbi_VP6"/>
</dbReference>
<dbReference type="GO" id="GO:0004386">
    <property type="term" value="F:helicase activity"/>
    <property type="evidence" value="ECO:0007669"/>
    <property type="project" value="UniProtKB-KW"/>
</dbReference>
<reference evidence="4 5" key="1">
    <citation type="journal article" date="2013" name="Genome">
        <title>Changuinola virus serogroup Orbiviruses: new genomes within the Reoviridae family isolated from Brazil.</title>
        <authorList>
            <person name="Silva S.P."/>
            <person name="Dilcher M."/>
            <person name="Weidmann M."/>
            <person name="Carvalho V.L."/>
            <person name="Casseb A.R."/>
            <person name="Silva E.V.P."/>
            <person name="Nunes K.N.B."/>
            <person name="Chiang J.O."/>
            <person name="Martins L.C."/>
            <person name="Vasconcelos P.F.C."/>
            <person name="Nunes M.R.T."/>
        </authorList>
    </citation>
    <scope>NUCLEOTIDE SEQUENCE [LARGE SCALE GENOMIC DNA]</scope>
    <source>
        <strain evidence="4">CGLV/BE AN 28873</strain>
    </source>
</reference>
<dbReference type="PRINTS" id="PR00902">
    <property type="entry name" value="VP6CAPSID"/>
</dbReference>
<keyword evidence="2" id="KW-0946">Virion</keyword>
<comment type="subcellular location">
    <subcellularLocation>
        <location evidence="1">Virion</location>
    </subcellularLocation>
</comment>
<feature type="compositionally biased region" description="Basic and acidic residues" evidence="3">
    <location>
        <begin position="44"/>
        <end position="102"/>
    </location>
</feature>
<name>U5NXR9_9REOV</name>
<evidence type="ECO:0000313" key="4">
    <source>
        <dbReference type="EMBL" id="AGY34650.1"/>
    </source>
</evidence>
<dbReference type="Proteomes" id="UP000099533">
    <property type="component" value="Genome"/>
</dbReference>
<evidence type="ECO:0000313" key="5">
    <source>
        <dbReference type="Proteomes" id="UP000099533"/>
    </source>
</evidence>
<accession>U5NXR9</accession>
<dbReference type="OrthoDB" id="21921at10239"/>
<dbReference type="GO" id="GO:0005198">
    <property type="term" value="F:structural molecule activity"/>
    <property type="evidence" value="ECO:0007669"/>
    <property type="project" value="InterPro"/>
</dbReference>
<keyword evidence="4" id="KW-0547">Nucleotide-binding</keyword>
<gene>
    <name evidence="4" type="ORF">CGLV_Vp6</name>
</gene>
<dbReference type="GeneID" id="17426938"/>
<feature type="region of interest" description="Disordered" evidence="3">
    <location>
        <begin position="18"/>
        <end position="120"/>
    </location>
</feature>
<evidence type="ECO:0000256" key="1">
    <source>
        <dbReference type="ARBA" id="ARBA00004328"/>
    </source>
</evidence>
<dbReference type="KEGG" id="vg:17426938"/>
<feature type="compositionally biased region" description="Gly residues" evidence="3">
    <location>
        <begin position="103"/>
        <end position="120"/>
    </location>
</feature>